<dbReference type="InParanoid" id="M1YN61"/>
<name>M1YN61_NITG3</name>
<accession>M1YN61</accession>
<evidence type="ECO:0000313" key="2">
    <source>
        <dbReference type="EMBL" id="CCQ91942.1"/>
    </source>
</evidence>
<comment type="caution">
    <text evidence="2">The sequence shown here is derived from an EMBL/GenBank/DDBJ whole genome shotgun (WGS) entry which is preliminary data.</text>
</comment>
<proteinExistence type="predicted"/>
<keyword evidence="1" id="KW-1133">Transmembrane helix</keyword>
<feature type="transmembrane region" description="Helical" evidence="1">
    <location>
        <begin position="29"/>
        <end position="48"/>
    </location>
</feature>
<organism evidence="2 3">
    <name type="scientific">Nitrospina gracilis (strain 3/211)</name>
    <dbReference type="NCBI Taxonomy" id="1266370"/>
    <lineage>
        <taxon>Bacteria</taxon>
        <taxon>Pseudomonadati</taxon>
        <taxon>Nitrospinota/Tectimicrobiota group</taxon>
        <taxon>Nitrospinota</taxon>
        <taxon>Nitrospinia</taxon>
        <taxon>Nitrospinales</taxon>
        <taxon>Nitrospinaceae</taxon>
        <taxon>Nitrospina</taxon>
    </lineage>
</organism>
<keyword evidence="1" id="KW-0812">Transmembrane</keyword>
<keyword evidence="1" id="KW-0472">Membrane</keyword>
<dbReference type="EMBL" id="CAQJ01000099">
    <property type="protein sequence ID" value="CCQ91942.1"/>
    <property type="molecule type" value="Genomic_DNA"/>
</dbReference>
<dbReference type="RefSeq" id="WP_005011313.1">
    <property type="nucleotide sequence ID" value="NZ_HG422173.1"/>
</dbReference>
<keyword evidence="3" id="KW-1185">Reference proteome</keyword>
<gene>
    <name evidence="2" type="ORF">NITGR_90081</name>
</gene>
<dbReference type="AlphaFoldDB" id="M1YN61"/>
<protein>
    <submittedName>
        <fullName evidence="2">Uncharacterized protein</fullName>
    </submittedName>
</protein>
<dbReference type="Proteomes" id="UP000011704">
    <property type="component" value="Unassembled WGS sequence"/>
</dbReference>
<evidence type="ECO:0000256" key="1">
    <source>
        <dbReference type="SAM" id="Phobius"/>
    </source>
</evidence>
<evidence type="ECO:0000313" key="3">
    <source>
        <dbReference type="Proteomes" id="UP000011704"/>
    </source>
</evidence>
<sequence length="69" mass="7253">MVVFLVAIPLSLGIGIVSGVSAESALIAAIVGGIVVGLGFALTVHLFVKNPDQTMKNTQRQLKRLFNMS</sequence>
<reference evidence="2 3" key="1">
    <citation type="journal article" date="2013" name="Front. Microbiol.">
        <title>The genome of Nitrospina gracilis illuminates the metabolism and evolution of the major marine nitrite oxidizer.</title>
        <authorList>
            <person name="Luecker S."/>
            <person name="Nowka B."/>
            <person name="Rattei T."/>
            <person name="Spieck E."/>
            <person name="and Daims H."/>
        </authorList>
    </citation>
    <scope>NUCLEOTIDE SEQUENCE [LARGE SCALE GENOMIC DNA]</scope>
    <source>
        <strain evidence="2 3">3/211</strain>
    </source>
</reference>
<dbReference type="HOGENOM" id="CLU_2771680_0_0_0"/>